<dbReference type="InterPro" id="IPR036890">
    <property type="entry name" value="HATPase_C_sf"/>
</dbReference>
<feature type="transmembrane region" description="Helical" evidence="1">
    <location>
        <begin position="6"/>
        <end position="30"/>
    </location>
</feature>
<dbReference type="Proteomes" id="UP001519287">
    <property type="component" value="Unassembled WGS sequence"/>
</dbReference>
<dbReference type="Pfam" id="PF06580">
    <property type="entry name" value="His_kinase"/>
    <property type="match status" value="1"/>
</dbReference>
<keyword evidence="1" id="KW-0812">Transmembrane</keyword>
<dbReference type="Gene3D" id="3.30.565.10">
    <property type="entry name" value="Histidine kinase-like ATPase, C-terminal domain"/>
    <property type="match status" value="1"/>
</dbReference>
<dbReference type="PANTHER" id="PTHR34220">
    <property type="entry name" value="SENSOR HISTIDINE KINASE YPDA"/>
    <property type="match status" value="1"/>
</dbReference>
<evidence type="ECO:0000313" key="4">
    <source>
        <dbReference type="Proteomes" id="UP001519287"/>
    </source>
</evidence>
<keyword evidence="3" id="KW-0808">Transferase</keyword>
<keyword evidence="1" id="KW-1133">Transmembrane helix</keyword>
<proteinExistence type="predicted"/>
<name>A0ABS4J1G2_9BACL</name>
<gene>
    <name evidence="3" type="ORF">J2Z66_005293</name>
</gene>
<dbReference type="InterPro" id="IPR010559">
    <property type="entry name" value="Sig_transdc_His_kin_internal"/>
</dbReference>
<keyword evidence="4" id="KW-1185">Reference proteome</keyword>
<evidence type="ECO:0000259" key="2">
    <source>
        <dbReference type="SMART" id="SM00387"/>
    </source>
</evidence>
<sequence length="568" mass="64762">MIKNKIFRHLILFTTIPLLIIATFICIFMYQKNTKDVRDEITDKLNGTIDSINETLVKYIDKSSYIITNQYLIHHIQKDYSNDLEQMVYFMDNINAMIGEAYTDNVKSPYIIHAYNETLFAGKFVEGMDSMEGNESARRAMKAQPTEIVWEPEATLKNGLKYITFYRNIVNIHQSVGILEVNIPYNALETKMDTVGVPENGFMYSYNEKGSLLYMVNLTNRSITDISEVTPKAYIMVSGTVKSGHTITAATPKKVVHLKNLITFAVVSFFFLIYIALMLLASKITAQKITGNMESFINKIKRNDNMLLHDDLIQIKGSDEVSILKLKFKELISRMNEMYKEMVSVKLANSAMEIELLQARINPHLLYNSLSVIKWTALWNKDRKTVELIDAMTKYYRTALSKGNNIISIASELDMIHEYVQINRFAHSASYELQIEVDEGIMDCYTLKHLLQPIVENSVLHGLNGQGEGARVIIKGYREQADIVFEVSDNGRGMEPETIAQIMNFNFTSGYGGYGVRNVMKRIQAYYGHNYGLHIESEVGSGTKVIVRIEGLSEQQLKERMQSSISPE</sequence>
<dbReference type="PANTHER" id="PTHR34220:SF7">
    <property type="entry name" value="SENSOR HISTIDINE KINASE YPDA"/>
    <property type="match status" value="1"/>
</dbReference>
<keyword evidence="1" id="KW-0472">Membrane</keyword>
<feature type="domain" description="Histidine kinase/HSP90-like ATPase" evidence="2">
    <location>
        <begin position="442"/>
        <end position="553"/>
    </location>
</feature>
<protein>
    <submittedName>
        <fullName evidence="3">Sensor histidine kinase YesM</fullName>
    </submittedName>
</protein>
<keyword evidence="3" id="KW-0418">Kinase</keyword>
<dbReference type="InterPro" id="IPR003594">
    <property type="entry name" value="HATPase_dom"/>
</dbReference>
<evidence type="ECO:0000256" key="1">
    <source>
        <dbReference type="SAM" id="Phobius"/>
    </source>
</evidence>
<dbReference type="GO" id="GO:0016301">
    <property type="term" value="F:kinase activity"/>
    <property type="evidence" value="ECO:0007669"/>
    <property type="project" value="UniProtKB-KW"/>
</dbReference>
<evidence type="ECO:0000313" key="3">
    <source>
        <dbReference type="EMBL" id="MBP1993667.1"/>
    </source>
</evidence>
<dbReference type="SUPFAM" id="SSF55874">
    <property type="entry name" value="ATPase domain of HSP90 chaperone/DNA topoisomerase II/histidine kinase"/>
    <property type="match status" value="1"/>
</dbReference>
<dbReference type="EMBL" id="JAGGLB010000020">
    <property type="protein sequence ID" value="MBP1993667.1"/>
    <property type="molecule type" value="Genomic_DNA"/>
</dbReference>
<dbReference type="RefSeq" id="WP_209975549.1">
    <property type="nucleotide sequence ID" value="NZ_JAGGLB010000020.1"/>
</dbReference>
<comment type="caution">
    <text evidence="3">The sequence shown here is derived from an EMBL/GenBank/DDBJ whole genome shotgun (WGS) entry which is preliminary data.</text>
</comment>
<dbReference type="SMART" id="SM00387">
    <property type="entry name" value="HATPase_c"/>
    <property type="match status" value="1"/>
</dbReference>
<dbReference type="InterPro" id="IPR050640">
    <property type="entry name" value="Bact_2-comp_sensor_kinase"/>
</dbReference>
<reference evidence="3 4" key="1">
    <citation type="submission" date="2021-03" db="EMBL/GenBank/DDBJ databases">
        <title>Genomic Encyclopedia of Type Strains, Phase IV (KMG-IV): sequencing the most valuable type-strain genomes for metagenomic binning, comparative biology and taxonomic classification.</title>
        <authorList>
            <person name="Goeker M."/>
        </authorList>
    </citation>
    <scope>NUCLEOTIDE SEQUENCE [LARGE SCALE GENOMIC DNA]</scope>
    <source>
        <strain evidence="3 4">DSM 26048</strain>
    </source>
</reference>
<accession>A0ABS4J1G2</accession>
<organism evidence="3 4">
    <name type="scientific">Paenibacillus eucommiae</name>
    <dbReference type="NCBI Taxonomy" id="1355755"/>
    <lineage>
        <taxon>Bacteria</taxon>
        <taxon>Bacillati</taxon>
        <taxon>Bacillota</taxon>
        <taxon>Bacilli</taxon>
        <taxon>Bacillales</taxon>
        <taxon>Paenibacillaceae</taxon>
        <taxon>Paenibacillus</taxon>
    </lineage>
</organism>
<feature type="transmembrane region" description="Helical" evidence="1">
    <location>
        <begin position="261"/>
        <end position="281"/>
    </location>
</feature>
<dbReference type="Pfam" id="PF02518">
    <property type="entry name" value="HATPase_c"/>
    <property type="match status" value="1"/>
</dbReference>